<protein>
    <submittedName>
        <fullName evidence="1">Uncharacterized protein</fullName>
    </submittedName>
</protein>
<name>A0ABY9SH93_9ENTR</name>
<dbReference type="EMBL" id="CP133838">
    <property type="protein sequence ID" value="WMY75427.1"/>
    <property type="molecule type" value="Genomic_DNA"/>
</dbReference>
<evidence type="ECO:0000313" key="1">
    <source>
        <dbReference type="EMBL" id="WMY75427.1"/>
    </source>
</evidence>
<dbReference type="RefSeq" id="WP_309877841.1">
    <property type="nucleotide sequence ID" value="NZ_CP133838.1"/>
</dbReference>
<organism evidence="1 2">
    <name type="scientific">Buttiauxella selenatireducens</name>
    <dbReference type="NCBI Taxonomy" id="3073902"/>
    <lineage>
        <taxon>Bacteria</taxon>
        <taxon>Pseudomonadati</taxon>
        <taxon>Pseudomonadota</taxon>
        <taxon>Gammaproteobacteria</taxon>
        <taxon>Enterobacterales</taxon>
        <taxon>Enterobacteriaceae</taxon>
        <taxon>Buttiauxella</taxon>
    </lineage>
</organism>
<sequence>MKDIYLKFPSEEQARQVLIQFGLVKDESDAIYHPGICIDVIGTIYTTDDSEAEEPEYKPEAGWHINLRIVDDIDTAELAPFIVTPATPARVWA</sequence>
<keyword evidence="2" id="KW-1185">Reference proteome</keyword>
<reference evidence="1 2" key="1">
    <citation type="submission" date="2023-09" db="EMBL/GenBank/DDBJ databases">
        <title>Buttiauxella selenatireducens sp. nov., isolated from the rhizosphere of Cardamine hupingshanesis.</title>
        <authorList>
            <person name="Zhang S."/>
            <person name="Xu Z."/>
            <person name="Wang H."/>
            <person name="Guo Y."/>
        </authorList>
    </citation>
    <scope>NUCLEOTIDE SEQUENCE [LARGE SCALE GENOMIC DNA]</scope>
    <source>
        <strain evidence="1 2">R73</strain>
    </source>
</reference>
<gene>
    <name evidence="1" type="ORF">RHD99_05565</name>
</gene>
<proteinExistence type="predicted"/>
<accession>A0ABY9SH93</accession>
<dbReference type="Proteomes" id="UP001246690">
    <property type="component" value="Chromosome"/>
</dbReference>
<evidence type="ECO:0000313" key="2">
    <source>
        <dbReference type="Proteomes" id="UP001246690"/>
    </source>
</evidence>